<accession>A0AAX6R5L4</accession>
<protein>
    <recommendedName>
        <fullName evidence="17">FXYD domain-containing ion transport regulator</fullName>
    </recommendedName>
</protein>
<dbReference type="PANTHER" id="PTHR14132:SF14">
    <property type="entry name" value="FXYD DOMAIN-CONTAINING ION TRANSPORT REGULATOR 5"/>
    <property type="match status" value="1"/>
</dbReference>
<dbReference type="FunFam" id="1.20.5.780:FF:000005">
    <property type="entry name" value="FXYD domain-containing ion transport regulator"/>
    <property type="match status" value="1"/>
</dbReference>
<feature type="region of interest" description="Disordered" evidence="18">
    <location>
        <begin position="68"/>
        <end position="87"/>
    </location>
</feature>
<comment type="subunit">
    <text evidence="16">Regulatory subunit of the sodium/potassium-transporting ATPase which is composed of a catalytic alpha subunit, a non-catalytic beta subunit and an additional regulatory subunit. The regulatory subunit, a member of the FXYD protein family, modulates the enzymatic activity in a tissue- and isoform-specific way by changing affinities of the Na+/K+-ATPase toward Na(+), K(+) or ATP.</text>
</comment>
<dbReference type="RefSeq" id="XP_012932939.1">
    <property type="nucleotide sequence ID" value="XM_013077485.2"/>
</dbReference>
<evidence type="ECO:0000256" key="8">
    <source>
        <dbReference type="ARBA" id="ARBA00022958"/>
    </source>
</evidence>
<feature type="compositionally biased region" description="Polar residues" evidence="18">
    <location>
        <begin position="183"/>
        <end position="194"/>
    </location>
</feature>
<dbReference type="GeneID" id="101707412"/>
<keyword evidence="11 17" id="KW-0406">Ion transport</keyword>
<keyword evidence="9 17" id="KW-1133">Transmembrane helix</keyword>
<keyword evidence="7" id="KW-0732">Signal</keyword>
<organism evidence="19 20">
    <name type="scientific">Heterocephalus glaber</name>
    <name type="common">Naked mole rat</name>
    <dbReference type="NCBI Taxonomy" id="10181"/>
    <lineage>
        <taxon>Eukaryota</taxon>
        <taxon>Metazoa</taxon>
        <taxon>Chordata</taxon>
        <taxon>Craniata</taxon>
        <taxon>Vertebrata</taxon>
        <taxon>Euteleostomi</taxon>
        <taxon>Mammalia</taxon>
        <taxon>Eutheria</taxon>
        <taxon>Euarchontoglires</taxon>
        <taxon>Glires</taxon>
        <taxon>Rodentia</taxon>
        <taxon>Hystricomorpha</taxon>
        <taxon>Bathyergidae</taxon>
        <taxon>Heterocephalus</taxon>
    </lineage>
</organism>
<keyword evidence="5" id="KW-0740">Sodium/potassium transport</keyword>
<evidence type="ECO:0000256" key="12">
    <source>
        <dbReference type="ARBA" id="ARBA00023136"/>
    </source>
</evidence>
<dbReference type="CDD" id="cd20323">
    <property type="entry name" value="FXYD_FXYD5"/>
    <property type="match status" value="1"/>
</dbReference>
<evidence type="ECO:0000313" key="20">
    <source>
        <dbReference type="RefSeq" id="XP_012932939.1"/>
    </source>
</evidence>
<dbReference type="GO" id="GO:0043269">
    <property type="term" value="P:regulation of monoatomic ion transport"/>
    <property type="evidence" value="ECO:0007669"/>
    <property type="project" value="InterPro"/>
</dbReference>
<evidence type="ECO:0000256" key="15">
    <source>
        <dbReference type="ARBA" id="ARBA00056439"/>
    </source>
</evidence>
<dbReference type="CTD" id="53827"/>
<evidence type="ECO:0000256" key="18">
    <source>
        <dbReference type="SAM" id="MobiDB-lite"/>
    </source>
</evidence>
<keyword evidence="13" id="KW-0739">Sodium transport</keyword>
<evidence type="ECO:0000256" key="6">
    <source>
        <dbReference type="ARBA" id="ARBA00022692"/>
    </source>
</evidence>
<sequence>MTAPVWVPARRALLATPSPGRCSHCPGPSRPPLGSRPPALMKRKGWRLGISPSETHTVPQRLLLVSPGSKGALEPEVPASGRREPGRQDLQGLPQAVPQLLLLLLLLAPQMLPSSHLCLLTIVGLIVPTRGHGLENVTSLSTVDPTTLNTHVLTQVPDADHLEVQSTPPTSSGPADVKETETQRNFSETPQQVGHTAESETETQPPMGTSAFFLVTDPGPQASSREGTHSTHPSEGTTALYHRPTPDRHSQMDDNHNPKPPGPDEDSPFYYDEPTLRKQGLLVAAVLFITGIVILTSGKCRQWSRLCRKQGRAYNVVHTRSQEREDSAGWQPYSD</sequence>
<dbReference type="InterPro" id="IPR047297">
    <property type="entry name" value="FXYD_motif"/>
</dbReference>
<comment type="similarity">
    <text evidence="1 17">Belongs to the FXYD family.</text>
</comment>
<evidence type="ECO:0000256" key="3">
    <source>
        <dbReference type="ARBA" id="ARBA00022475"/>
    </source>
</evidence>
<reference evidence="20" key="1">
    <citation type="submission" date="2025-08" db="UniProtKB">
        <authorList>
            <consortium name="RefSeq"/>
        </authorList>
    </citation>
    <scope>IDENTIFICATION</scope>
</reference>
<dbReference type="InterPro" id="IPR000272">
    <property type="entry name" value="Ion-transport_regulator_FXYD"/>
</dbReference>
<feature type="compositionally biased region" description="Polar residues" evidence="18">
    <location>
        <begin position="164"/>
        <end position="173"/>
    </location>
</feature>
<dbReference type="PANTHER" id="PTHR14132">
    <property type="entry name" value="SODIUM/POTASSIUM-TRANSPORTING ATPASE SUBUNIT GAMMA"/>
    <property type="match status" value="1"/>
</dbReference>
<comment type="subcellular location">
    <subcellularLocation>
        <location evidence="14">Basolateral cell membrane</location>
        <topology evidence="14">Single-pass type I membrane protein</topology>
    </subcellularLocation>
</comment>
<evidence type="ECO:0000256" key="2">
    <source>
        <dbReference type="ARBA" id="ARBA00022448"/>
    </source>
</evidence>
<keyword evidence="3" id="KW-1003">Cell membrane</keyword>
<evidence type="ECO:0000256" key="10">
    <source>
        <dbReference type="ARBA" id="ARBA00023053"/>
    </source>
</evidence>
<evidence type="ECO:0000256" key="4">
    <source>
        <dbReference type="ARBA" id="ARBA00022538"/>
    </source>
</evidence>
<evidence type="ECO:0000256" key="16">
    <source>
        <dbReference type="ARBA" id="ARBA00064017"/>
    </source>
</evidence>
<dbReference type="GO" id="GO:0006814">
    <property type="term" value="P:sodium ion transport"/>
    <property type="evidence" value="ECO:0007669"/>
    <property type="project" value="UniProtKB-KW"/>
</dbReference>
<evidence type="ECO:0000256" key="14">
    <source>
        <dbReference type="ARBA" id="ARBA00023768"/>
    </source>
</evidence>
<dbReference type="GO" id="GO:0017080">
    <property type="term" value="F:sodium channel regulator activity"/>
    <property type="evidence" value="ECO:0007669"/>
    <property type="project" value="UniProtKB-ARBA"/>
</dbReference>
<evidence type="ECO:0000256" key="11">
    <source>
        <dbReference type="ARBA" id="ARBA00023065"/>
    </source>
</evidence>
<dbReference type="GO" id="GO:0016323">
    <property type="term" value="C:basolateral plasma membrane"/>
    <property type="evidence" value="ECO:0007669"/>
    <property type="project" value="UniProtKB-SubCell"/>
</dbReference>
<evidence type="ECO:0000256" key="13">
    <source>
        <dbReference type="ARBA" id="ARBA00023201"/>
    </source>
</evidence>
<dbReference type="Gene3D" id="1.20.5.780">
    <property type="entry name" value="Single helix bin"/>
    <property type="match status" value="1"/>
</dbReference>
<dbReference type="KEGG" id="hgl:101707412"/>
<evidence type="ECO:0000256" key="1">
    <source>
        <dbReference type="ARBA" id="ARBA00005948"/>
    </source>
</evidence>
<evidence type="ECO:0000256" key="7">
    <source>
        <dbReference type="ARBA" id="ARBA00022729"/>
    </source>
</evidence>
<evidence type="ECO:0000256" key="5">
    <source>
        <dbReference type="ARBA" id="ARBA00022607"/>
    </source>
</evidence>
<keyword evidence="12 17" id="KW-0472">Membrane</keyword>
<comment type="function">
    <text evidence="15">Associates with and regulates the activity of the sodium/potassium-transporting ATPase (NKA) which catalyzes the hydrolysis of ATP coupled with the exchange of Na(+) and K(+) ions across the plasma membrane. May increase NKA activity by increasing the apparent affinity for Na(+). Involved in down-regulation of E-cadherin which results in reduced cell adhesion. Promotes metastasis.</text>
</comment>
<feature type="region of interest" description="Disordered" evidence="18">
    <location>
        <begin position="18"/>
        <end position="37"/>
    </location>
</feature>
<feature type="transmembrane region" description="Helical" evidence="17">
    <location>
        <begin position="280"/>
        <end position="298"/>
    </location>
</feature>
<evidence type="ECO:0000256" key="17">
    <source>
        <dbReference type="RuleBase" id="RU364131"/>
    </source>
</evidence>
<evidence type="ECO:0000313" key="19">
    <source>
        <dbReference type="Proteomes" id="UP000694906"/>
    </source>
</evidence>
<name>A0AAX6R5L4_HETGA</name>
<dbReference type="AlphaFoldDB" id="A0AAX6R5L4"/>
<keyword evidence="2 17" id="KW-0813">Transport</keyword>
<feature type="region of interest" description="Disordered" evidence="18">
    <location>
        <begin position="158"/>
        <end position="272"/>
    </location>
</feature>
<evidence type="ECO:0000256" key="9">
    <source>
        <dbReference type="ARBA" id="ARBA00022989"/>
    </source>
</evidence>
<gene>
    <name evidence="20" type="primary">Fxyd5</name>
</gene>
<keyword evidence="6 17" id="KW-0812">Transmembrane</keyword>
<proteinExistence type="inferred from homology"/>
<feature type="compositionally biased region" description="Polar residues" evidence="18">
    <location>
        <begin position="221"/>
        <end position="237"/>
    </location>
</feature>
<dbReference type="GO" id="GO:0006813">
    <property type="term" value="P:potassium ion transport"/>
    <property type="evidence" value="ECO:0007669"/>
    <property type="project" value="UniProtKB-KW"/>
</dbReference>
<dbReference type="Pfam" id="PF02038">
    <property type="entry name" value="ATP1G1_PLM_MAT8"/>
    <property type="match status" value="1"/>
</dbReference>
<dbReference type="PROSITE" id="PS01310">
    <property type="entry name" value="FXYD"/>
    <property type="match status" value="1"/>
</dbReference>
<keyword evidence="4" id="KW-0633">Potassium transport</keyword>
<feature type="compositionally biased region" description="Basic and acidic residues" evidence="18">
    <location>
        <begin position="244"/>
        <end position="257"/>
    </location>
</feature>
<keyword evidence="19" id="KW-1185">Reference proteome</keyword>
<keyword evidence="10" id="KW-0915">Sodium</keyword>
<keyword evidence="8" id="KW-0630">Potassium</keyword>
<dbReference type="Proteomes" id="UP000694906">
    <property type="component" value="Unplaced"/>
</dbReference>